<feature type="domain" description="VanZ-like" evidence="2">
    <location>
        <begin position="36"/>
        <end position="126"/>
    </location>
</feature>
<reference evidence="3 4" key="1">
    <citation type="submission" date="2017-06" db="EMBL/GenBank/DDBJ databases">
        <title>Novel microbial phyla capable of carbon fixation and sulfur reduction in deep-sea sediments.</title>
        <authorList>
            <person name="Huang J."/>
            <person name="Baker B."/>
            <person name="Wang Y."/>
        </authorList>
    </citation>
    <scope>NUCLEOTIDE SEQUENCE [LARGE SCALE GENOMIC DNA]</scope>
    <source>
        <strain evidence="3">B3_LCP</strain>
    </source>
</reference>
<feature type="transmembrane region" description="Helical" evidence="1">
    <location>
        <begin position="113"/>
        <end position="131"/>
    </location>
</feature>
<name>A0A532V3H1_UNCL8</name>
<sequence length="135" mass="15375">MTRSPSEQLVTRLNPVRLYIPLLVWLSVIFLLSTYSKAIIPQGKYISWDKLAHVVEFGILGYLAARTAYFKGSEWLRRNWFWVSVLFGILYAASDELHQYFVPGRFASEFDVLADSVGAIVGVLVFGKVITKKNK</sequence>
<comment type="caution">
    <text evidence="3">The sequence shown here is derived from an EMBL/GenBank/DDBJ whole genome shotgun (WGS) entry which is preliminary data.</text>
</comment>
<dbReference type="PANTHER" id="PTHR28008:SF1">
    <property type="entry name" value="DOMAIN PROTEIN, PUTATIVE (AFU_ORTHOLOGUE AFUA_3G10980)-RELATED"/>
    <property type="match status" value="1"/>
</dbReference>
<gene>
    <name evidence="3" type="ORF">CEE37_03645</name>
</gene>
<evidence type="ECO:0000259" key="2">
    <source>
        <dbReference type="Pfam" id="PF04892"/>
    </source>
</evidence>
<evidence type="ECO:0000313" key="4">
    <source>
        <dbReference type="Proteomes" id="UP000319619"/>
    </source>
</evidence>
<feature type="transmembrane region" description="Helical" evidence="1">
    <location>
        <begin position="75"/>
        <end position="93"/>
    </location>
</feature>
<keyword evidence="1" id="KW-0472">Membrane</keyword>
<dbReference type="EMBL" id="NJBN01000002">
    <property type="protein sequence ID" value="TKJ41672.1"/>
    <property type="molecule type" value="Genomic_DNA"/>
</dbReference>
<dbReference type="Pfam" id="PF04892">
    <property type="entry name" value="VanZ"/>
    <property type="match status" value="1"/>
</dbReference>
<evidence type="ECO:0000313" key="3">
    <source>
        <dbReference type="EMBL" id="TKJ41672.1"/>
    </source>
</evidence>
<evidence type="ECO:0000256" key="1">
    <source>
        <dbReference type="SAM" id="Phobius"/>
    </source>
</evidence>
<dbReference type="PANTHER" id="PTHR28008">
    <property type="entry name" value="DOMAIN PROTEIN, PUTATIVE (AFU_ORTHOLOGUE AFUA_3G10980)-RELATED"/>
    <property type="match status" value="1"/>
</dbReference>
<dbReference type="InterPro" id="IPR006976">
    <property type="entry name" value="VanZ-like"/>
</dbReference>
<dbReference type="Proteomes" id="UP000319619">
    <property type="component" value="Unassembled WGS sequence"/>
</dbReference>
<proteinExistence type="predicted"/>
<keyword evidence="1" id="KW-0812">Transmembrane</keyword>
<feature type="transmembrane region" description="Helical" evidence="1">
    <location>
        <begin position="20"/>
        <end position="40"/>
    </location>
</feature>
<protein>
    <recommendedName>
        <fullName evidence="2">VanZ-like domain-containing protein</fullName>
    </recommendedName>
</protein>
<keyword evidence="1" id="KW-1133">Transmembrane helix</keyword>
<dbReference type="AlphaFoldDB" id="A0A532V3H1"/>
<organism evidence="3 4">
    <name type="scientific">candidate division LCP-89 bacterium B3_LCP</name>
    <dbReference type="NCBI Taxonomy" id="2012998"/>
    <lineage>
        <taxon>Bacteria</taxon>
        <taxon>Pseudomonadati</taxon>
        <taxon>Bacteria division LCP-89</taxon>
    </lineage>
</organism>
<accession>A0A532V3H1</accession>
<dbReference type="NCBIfam" id="NF037970">
    <property type="entry name" value="vanZ_1"/>
    <property type="match status" value="1"/>
</dbReference>